<dbReference type="PANTHER" id="PTHR33116">
    <property type="entry name" value="REVERSE TRANSCRIPTASE ZINC-BINDING DOMAIN-CONTAINING PROTEIN-RELATED-RELATED"/>
    <property type="match status" value="1"/>
</dbReference>
<evidence type="ECO:0000313" key="1">
    <source>
        <dbReference type="EMBL" id="GJS55935.1"/>
    </source>
</evidence>
<proteinExistence type="predicted"/>
<name>A0ABQ4WSY3_9ASTR</name>
<dbReference type="Proteomes" id="UP001151760">
    <property type="component" value="Unassembled WGS sequence"/>
</dbReference>
<keyword evidence="2" id="KW-1185">Reference proteome</keyword>
<evidence type="ECO:0000313" key="2">
    <source>
        <dbReference type="Proteomes" id="UP001151760"/>
    </source>
</evidence>
<organism evidence="1 2">
    <name type="scientific">Tanacetum coccineum</name>
    <dbReference type="NCBI Taxonomy" id="301880"/>
    <lineage>
        <taxon>Eukaryota</taxon>
        <taxon>Viridiplantae</taxon>
        <taxon>Streptophyta</taxon>
        <taxon>Embryophyta</taxon>
        <taxon>Tracheophyta</taxon>
        <taxon>Spermatophyta</taxon>
        <taxon>Magnoliopsida</taxon>
        <taxon>eudicotyledons</taxon>
        <taxon>Gunneridae</taxon>
        <taxon>Pentapetalae</taxon>
        <taxon>asterids</taxon>
        <taxon>campanulids</taxon>
        <taxon>Asterales</taxon>
        <taxon>Asteraceae</taxon>
        <taxon>Asteroideae</taxon>
        <taxon>Anthemideae</taxon>
        <taxon>Anthemidinae</taxon>
        <taxon>Tanacetum</taxon>
    </lineage>
</organism>
<reference evidence="1" key="2">
    <citation type="submission" date="2022-01" db="EMBL/GenBank/DDBJ databases">
        <authorList>
            <person name="Yamashiro T."/>
            <person name="Shiraishi A."/>
            <person name="Satake H."/>
            <person name="Nakayama K."/>
        </authorList>
    </citation>
    <scope>NUCLEOTIDE SEQUENCE</scope>
</reference>
<sequence length="239" mass="27448">MHIYWASVFILPTRVLLNIDQLMRQFLWCHGSSSKGKSKVAWEIACLPKHEGGLGIRRLECFNSALMTLHIWKLLTLKESLWLRPIIRKIHLRVKIGKDRNKSIGLILWADFDAACWLLKFLLGILLRSGIALHRWSKIDDALILGVELIFMSLMPIMKGVLQIGQGGEACCCCVLHIMYGKYKWELELLSQKGKRSPDQIVECIKSSVRLKLLSCKLKKSKNGERLARLWDLPEAVFK</sequence>
<protein>
    <submittedName>
        <fullName evidence="1">Uncharacterized protein</fullName>
    </submittedName>
</protein>
<accession>A0ABQ4WSY3</accession>
<gene>
    <name evidence="1" type="ORF">Tco_0629297</name>
</gene>
<comment type="caution">
    <text evidence="1">The sequence shown here is derived from an EMBL/GenBank/DDBJ whole genome shotgun (WGS) entry which is preliminary data.</text>
</comment>
<reference evidence="1" key="1">
    <citation type="journal article" date="2022" name="Int. J. Mol. Sci.">
        <title>Draft Genome of Tanacetum Coccineum: Genomic Comparison of Closely Related Tanacetum-Family Plants.</title>
        <authorList>
            <person name="Yamashiro T."/>
            <person name="Shiraishi A."/>
            <person name="Nakayama K."/>
            <person name="Satake H."/>
        </authorList>
    </citation>
    <scope>NUCLEOTIDE SEQUENCE</scope>
</reference>
<dbReference type="PANTHER" id="PTHR33116:SF76">
    <property type="entry name" value="DUF4283 DOMAIN-CONTAINING PROTEIN"/>
    <property type="match status" value="1"/>
</dbReference>
<dbReference type="EMBL" id="BQNB010008901">
    <property type="protein sequence ID" value="GJS55935.1"/>
    <property type="molecule type" value="Genomic_DNA"/>
</dbReference>